<organism evidence="1 2">
    <name type="scientific">Trifolium medium</name>
    <dbReference type="NCBI Taxonomy" id="97028"/>
    <lineage>
        <taxon>Eukaryota</taxon>
        <taxon>Viridiplantae</taxon>
        <taxon>Streptophyta</taxon>
        <taxon>Embryophyta</taxon>
        <taxon>Tracheophyta</taxon>
        <taxon>Spermatophyta</taxon>
        <taxon>Magnoliopsida</taxon>
        <taxon>eudicotyledons</taxon>
        <taxon>Gunneridae</taxon>
        <taxon>Pentapetalae</taxon>
        <taxon>rosids</taxon>
        <taxon>fabids</taxon>
        <taxon>Fabales</taxon>
        <taxon>Fabaceae</taxon>
        <taxon>Papilionoideae</taxon>
        <taxon>50 kb inversion clade</taxon>
        <taxon>NPAAA clade</taxon>
        <taxon>Hologalegina</taxon>
        <taxon>IRL clade</taxon>
        <taxon>Trifolieae</taxon>
        <taxon>Trifolium</taxon>
    </lineage>
</organism>
<proteinExistence type="predicted"/>
<keyword evidence="2" id="KW-1185">Reference proteome</keyword>
<dbReference type="AlphaFoldDB" id="A0A392SBB0"/>
<dbReference type="Proteomes" id="UP000265520">
    <property type="component" value="Unassembled WGS sequence"/>
</dbReference>
<reference evidence="1 2" key="1">
    <citation type="journal article" date="2018" name="Front. Plant Sci.">
        <title>Red Clover (Trifolium pratense) and Zigzag Clover (T. medium) - A Picture of Genomic Similarities and Differences.</title>
        <authorList>
            <person name="Dluhosova J."/>
            <person name="Istvanek J."/>
            <person name="Nedelnik J."/>
            <person name="Repkova J."/>
        </authorList>
    </citation>
    <scope>NUCLEOTIDE SEQUENCE [LARGE SCALE GENOMIC DNA]</scope>
    <source>
        <strain evidence="2">cv. 10/8</strain>
        <tissue evidence="1">Leaf</tissue>
    </source>
</reference>
<evidence type="ECO:0000313" key="2">
    <source>
        <dbReference type="Proteomes" id="UP000265520"/>
    </source>
</evidence>
<protein>
    <submittedName>
        <fullName evidence="1">Uncharacterized protein</fullName>
    </submittedName>
</protein>
<evidence type="ECO:0000313" key="1">
    <source>
        <dbReference type="EMBL" id="MCI45697.1"/>
    </source>
</evidence>
<accession>A0A392SBB0</accession>
<dbReference type="EMBL" id="LXQA010347314">
    <property type="protein sequence ID" value="MCI45697.1"/>
    <property type="molecule type" value="Genomic_DNA"/>
</dbReference>
<name>A0A392SBB0_9FABA</name>
<comment type="caution">
    <text evidence="1">The sequence shown here is derived from an EMBL/GenBank/DDBJ whole genome shotgun (WGS) entry which is preliminary data.</text>
</comment>
<feature type="non-terminal residue" evidence="1">
    <location>
        <position position="1"/>
    </location>
</feature>
<sequence length="21" mass="2183">VVLAIPTLVDADGPDIMGWEA</sequence>